<dbReference type="RefSeq" id="WP_078501035.1">
    <property type="nucleotide sequence ID" value="NZ_MSZX01000008.1"/>
</dbReference>
<dbReference type="OrthoDB" id="9811718at2"/>
<dbReference type="InterPro" id="IPR010096">
    <property type="entry name" value="NADH-Q_OxRdtase_suN/2"/>
</dbReference>
<dbReference type="AlphaFoldDB" id="A0A1T2X7Z1"/>
<keyword evidence="5" id="KW-1278">Translocase</keyword>
<feature type="transmembrane region" description="Helical" evidence="5">
    <location>
        <begin position="262"/>
        <end position="283"/>
    </location>
</feature>
<dbReference type="EC" id="7.1.1.-" evidence="5"/>
<evidence type="ECO:0000313" key="8">
    <source>
        <dbReference type="EMBL" id="OPA75703.1"/>
    </source>
</evidence>
<feature type="transmembrane region" description="Helical" evidence="5">
    <location>
        <begin position="46"/>
        <end position="67"/>
    </location>
</feature>
<organism evidence="8 9">
    <name type="scientific">Paenibacillus selenitireducens</name>
    <dbReference type="NCBI Taxonomy" id="1324314"/>
    <lineage>
        <taxon>Bacteria</taxon>
        <taxon>Bacillati</taxon>
        <taxon>Bacillota</taxon>
        <taxon>Bacilli</taxon>
        <taxon>Bacillales</taxon>
        <taxon>Paenibacillaceae</taxon>
        <taxon>Paenibacillus</taxon>
    </lineage>
</organism>
<dbReference type="STRING" id="1324314.BVG16_20450"/>
<dbReference type="NCBIfam" id="TIGR01770">
    <property type="entry name" value="NDH_I_N"/>
    <property type="match status" value="1"/>
</dbReference>
<keyword evidence="5" id="KW-0520">NAD</keyword>
<keyword evidence="5" id="KW-0813">Transport</keyword>
<dbReference type="GO" id="GO:0048038">
    <property type="term" value="F:quinone binding"/>
    <property type="evidence" value="ECO:0007669"/>
    <property type="project" value="UniProtKB-KW"/>
</dbReference>
<feature type="transmembrane region" description="Helical" evidence="5">
    <location>
        <begin position="149"/>
        <end position="168"/>
    </location>
</feature>
<feature type="transmembrane region" description="Helical" evidence="5">
    <location>
        <begin position="303"/>
        <end position="322"/>
    </location>
</feature>
<keyword evidence="3 5" id="KW-1133">Transmembrane helix</keyword>
<comment type="catalytic activity">
    <reaction evidence="5">
        <text>a quinone + NADH + 5 H(+)(in) = a quinol + NAD(+) + 4 H(+)(out)</text>
        <dbReference type="Rhea" id="RHEA:57888"/>
        <dbReference type="ChEBI" id="CHEBI:15378"/>
        <dbReference type="ChEBI" id="CHEBI:24646"/>
        <dbReference type="ChEBI" id="CHEBI:57540"/>
        <dbReference type="ChEBI" id="CHEBI:57945"/>
        <dbReference type="ChEBI" id="CHEBI:132124"/>
    </reaction>
</comment>
<evidence type="ECO:0000256" key="3">
    <source>
        <dbReference type="ARBA" id="ARBA00022989"/>
    </source>
</evidence>
<proteinExistence type="inferred from homology"/>
<feature type="transmembrane region" description="Helical" evidence="5">
    <location>
        <begin position="225"/>
        <end position="250"/>
    </location>
</feature>
<feature type="transmembrane region" description="Helical" evidence="5">
    <location>
        <begin position="398"/>
        <end position="415"/>
    </location>
</feature>
<comment type="subunit">
    <text evidence="5">NDH-1 is composed of 14 different subunits. Subunits NuoA, H, J, K, L, M, N constitute the membrane sector of the complex.</text>
</comment>
<comment type="caution">
    <text evidence="8">The sequence shown here is derived from an EMBL/GenBank/DDBJ whole genome shotgun (WGS) entry which is preliminary data.</text>
</comment>
<keyword evidence="2 5" id="KW-0812">Transmembrane</keyword>
<dbReference type="InterPro" id="IPR001750">
    <property type="entry name" value="ND/Mrp_TM"/>
</dbReference>
<dbReference type="HAMAP" id="MF_00445">
    <property type="entry name" value="NDH1_NuoN_1"/>
    <property type="match status" value="1"/>
</dbReference>
<gene>
    <name evidence="5" type="primary">nuoN</name>
    <name evidence="8" type="ORF">BVG16_20450</name>
</gene>
<comment type="subcellular location">
    <subcellularLocation>
        <location evidence="1 5">Cell membrane</location>
        <topology evidence="1 5">Multi-pass membrane protein</topology>
    </subcellularLocation>
    <subcellularLocation>
        <location evidence="6">Membrane</location>
        <topology evidence="6">Multi-pass membrane protein</topology>
    </subcellularLocation>
</comment>
<comment type="similarity">
    <text evidence="5">Belongs to the complex I subunit 2 family.</text>
</comment>
<evidence type="ECO:0000256" key="2">
    <source>
        <dbReference type="ARBA" id="ARBA00022692"/>
    </source>
</evidence>
<feature type="transmembrane region" description="Helical" evidence="5">
    <location>
        <begin position="474"/>
        <end position="497"/>
    </location>
</feature>
<keyword evidence="5" id="KW-1003">Cell membrane</keyword>
<dbReference type="EMBL" id="MSZX01000008">
    <property type="protein sequence ID" value="OPA75703.1"/>
    <property type="molecule type" value="Genomic_DNA"/>
</dbReference>
<accession>A0A1T2X7Z1</accession>
<keyword evidence="5" id="KW-0874">Quinone</keyword>
<feature type="transmembrane region" description="Helical" evidence="5">
    <location>
        <begin position="356"/>
        <end position="377"/>
    </location>
</feature>
<reference evidence="8 9" key="1">
    <citation type="submission" date="2017-01" db="EMBL/GenBank/DDBJ databases">
        <title>Genome analysis of Paenibacillus selenitrireducens ES3-24.</title>
        <authorList>
            <person name="Xu D."/>
            <person name="Yao R."/>
            <person name="Zheng S."/>
        </authorList>
    </citation>
    <scope>NUCLEOTIDE SEQUENCE [LARGE SCALE GENOMIC DNA]</scope>
    <source>
        <strain evidence="8 9">ES3-24</strain>
    </source>
</reference>
<dbReference type="GO" id="GO:0005886">
    <property type="term" value="C:plasma membrane"/>
    <property type="evidence" value="ECO:0007669"/>
    <property type="project" value="UniProtKB-SubCell"/>
</dbReference>
<dbReference type="GO" id="GO:0042773">
    <property type="term" value="P:ATP synthesis coupled electron transport"/>
    <property type="evidence" value="ECO:0007669"/>
    <property type="project" value="InterPro"/>
</dbReference>
<protein>
    <recommendedName>
        <fullName evidence="5">NADH-quinone oxidoreductase subunit N</fullName>
        <ecNumber evidence="5">7.1.1.-</ecNumber>
    </recommendedName>
    <alternativeName>
        <fullName evidence="5">NADH dehydrogenase I subunit N</fullName>
    </alternativeName>
    <alternativeName>
        <fullName evidence="5">NDH-1 subunit N</fullName>
    </alternativeName>
</protein>
<dbReference type="PANTHER" id="PTHR22773">
    <property type="entry name" value="NADH DEHYDROGENASE"/>
    <property type="match status" value="1"/>
</dbReference>
<feature type="transmembrane region" description="Helical" evidence="5">
    <location>
        <begin position="435"/>
        <end position="453"/>
    </location>
</feature>
<dbReference type="Pfam" id="PF00361">
    <property type="entry name" value="Proton_antipo_M"/>
    <property type="match status" value="1"/>
</dbReference>
<comment type="function">
    <text evidence="5">NDH-1 shuttles electrons from NADH, via FMN and iron-sulfur (Fe-S) centers, to quinones in the respiratory chain. The immediate electron acceptor for the enzyme in this species is believed to be a menaquinone. Couples the redox reaction to proton translocation (for every two electrons transferred, four hydrogen ions are translocated across the cytoplasmic membrane), and thus conserves the redox energy in a proton gradient.</text>
</comment>
<keyword evidence="9" id="KW-1185">Reference proteome</keyword>
<dbReference type="GO" id="GO:0008137">
    <property type="term" value="F:NADH dehydrogenase (ubiquinone) activity"/>
    <property type="evidence" value="ECO:0007669"/>
    <property type="project" value="InterPro"/>
</dbReference>
<evidence type="ECO:0000256" key="1">
    <source>
        <dbReference type="ARBA" id="ARBA00004651"/>
    </source>
</evidence>
<feature type="transmembrane region" description="Helical" evidence="5">
    <location>
        <begin position="12"/>
        <end position="34"/>
    </location>
</feature>
<evidence type="ECO:0000256" key="5">
    <source>
        <dbReference type="HAMAP-Rule" id="MF_00445"/>
    </source>
</evidence>
<evidence type="ECO:0000313" key="9">
    <source>
        <dbReference type="Proteomes" id="UP000190188"/>
    </source>
</evidence>
<sequence>MSPISNIQPLQWADLATLAPELTLVIAAILLSLLDLFLPRKINRDVLGVLSLVSVLVSLAFVISKMVSMGASADPAFTAHAIQLLGQSYRVDDFANVFKIIFLSGTALILFMSLGSIREDEIQHKGEYYYLLLPAVLGAMIMASSGDLITLYVGLELLSITSYILVGMKKNDLKSNESAFKYIVLGSISSAFILYGMSFLYGMSGTTNLAGIAQMLSQHLVDFKVLIYVSFFLMFAGFAFKVAAAPFHVWAPDVYQGAPTPVTAFLAVVSKAAGFAILFRIFYNVFFPLGSEEYTYMRGDLTLSVLIVAALAMLIGNTAALRQRNVKRLLALSGVANAGYLLVPIGSFNLSNFSEFGFYLIAYLFMNIGALAVVMIVSRSSGNDEVSSFAGLYYRAPFTAVAMTIFILSFAGIPLTGGFMGKLFIALGAAQAKDYWIIAVMIITSVISLYYYFGIARQMYMRSIGEAFPIRIPAPLGITVWICAIATLFLGVMPNVIVDFINHYFSISFDLFIQMGS</sequence>
<feature type="transmembrane region" description="Helical" evidence="5">
    <location>
        <begin position="329"/>
        <end position="350"/>
    </location>
</feature>
<dbReference type="GO" id="GO:0050136">
    <property type="term" value="F:NADH dehydrogenase (quinone) (non-electrogenic) activity"/>
    <property type="evidence" value="ECO:0007669"/>
    <property type="project" value="UniProtKB-UniRule"/>
</dbReference>
<feature type="transmembrane region" description="Helical" evidence="5">
    <location>
        <begin position="127"/>
        <end position="143"/>
    </location>
</feature>
<feature type="domain" description="NADH:quinone oxidoreductase/Mrp antiporter transmembrane" evidence="7">
    <location>
        <begin position="145"/>
        <end position="448"/>
    </location>
</feature>
<feature type="transmembrane region" description="Helical" evidence="5">
    <location>
        <begin position="180"/>
        <end position="201"/>
    </location>
</feature>
<keyword evidence="4 5" id="KW-0472">Membrane</keyword>
<evidence type="ECO:0000259" key="7">
    <source>
        <dbReference type="Pfam" id="PF00361"/>
    </source>
</evidence>
<feature type="transmembrane region" description="Helical" evidence="5">
    <location>
        <begin position="94"/>
        <end position="115"/>
    </location>
</feature>
<dbReference type="Proteomes" id="UP000190188">
    <property type="component" value="Unassembled WGS sequence"/>
</dbReference>
<evidence type="ECO:0000256" key="4">
    <source>
        <dbReference type="ARBA" id="ARBA00023136"/>
    </source>
</evidence>
<name>A0A1T2X7Z1_9BACL</name>
<evidence type="ECO:0000256" key="6">
    <source>
        <dbReference type="RuleBase" id="RU000320"/>
    </source>
</evidence>